<reference evidence="9 10" key="1">
    <citation type="journal article" date="2009" name="Science">
        <title>Genome sequence, comparative analysis, and population genetics of the domestic horse.</title>
        <authorList>
            <consortium name="Broad Institute Genome Sequencing Platform"/>
            <consortium name="Broad Institute Whole Genome Assembly Team"/>
            <person name="Wade C.M."/>
            <person name="Giulotto E."/>
            <person name="Sigurdsson S."/>
            <person name="Zoli M."/>
            <person name="Gnerre S."/>
            <person name="Imsland F."/>
            <person name="Lear T.L."/>
            <person name="Adelson D.L."/>
            <person name="Bailey E."/>
            <person name="Bellone R.R."/>
            <person name="Bloecker H."/>
            <person name="Distl O."/>
            <person name="Edgar R.C."/>
            <person name="Garber M."/>
            <person name="Leeb T."/>
            <person name="Mauceli E."/>
            <person name="MacLeod J.N."/>
            <person name="Penedo M.C.T."/>
            <person name="Raison J.M."/>
            <person name="Sharpe T."/>
            <person name="Vogel J."/>
            <person name="Andersson L."/>
            <person name="Antczak D.F."/>
            <person name="Biagi T."/>
            <person name="Binns M.M."/>
            <person name="Chowdhary B.P."/>
            <person name="Coleman S.J."/>
            <person name="Della Valle G."/>
            <person name="Fryc S."/>
            <person name="Guerin G."/>
            <person name="Hasegawa T."/>
            <person name="Hill E.W."/>
            <person name="Jurka J."/>
            <person name="Kiialainen A."/>
            <person name="Lindgren G."/>
            <person name="Liu J."/>
            <person name="Magnani E."/>
            <person name="Mickelson J.R."/>
            <person name="Murray J."/>
            <person name="Nergadze S.G."/>
            <person name="Onofrio R."/>
            <person name="Pedroni S."/>
            <person name="Piras M.F."/>
            <person name="Raudsepp T."/>
            <person name="Rocchi M."/>
            <person name="Roeed K.H."/>
            <person name="Ryder O.A."/>
            <person name="Searle S."/>
            <person name="Skow L."/>
            <person name="Swinburne J.E."/>
            <person name="Syvaenen A.C."/>
            <person name="Tozaki T."/>
            <person name="Valberg S.J."/>
            <person name="Vaudin M."/>
            <person name="White J.R."/>
            <person name="Zody M.C."/>
            <person name="Lander E.S."/>
            <person name="Lindblad-Toh K."/>
        </authorList>
    </citation>
    <scope>NUCLEOTIDE SEQUENCE [LARGE SCALE GENOMIC DNA]</scope>
    <source>
        <strain evidence="9 10">Thoroughbred</strain>
    </source>
</reference>
<gene>
    <name evidence="9" type="primary">IGHE</name>
</gene>
<dbReference type="PANTHER" id="PTHR23411">
    <property type="entry name" value="TAPASIN"/>
    <property type="match status" value="1"/>
</dbReference>
<dbReference type="STRING" id="9796.ENSECAP00000007494"/>
<dbReference type="GO" id="GO:1903131">
    <property type="term" value="P:mononuclear cell differentiation"/>
    <property type="evidence" value="ECO:0007669"/>
    <property type="project" value="UniProtKB-ARBA"/>
</dbReference>
<evidence type="ECO:0000256" key="7">
    <source>
        <dbReference type="ARBA" id="ARBA00023319"/>
    </source>
</evidence>
<dbReference type="InterPro" id="IPR003006">
    <property type="entry name" value="Ig/MHC_CS"/>
</dbReference>
<keyword evidence="3" id="KW-1003">Cell membrane</keyword>
<dbReference type="Proteomes" id="UP000002281">
    <property type="component" value="Chromosome 24"/>
</dbReference>
<dbReference type="PROSITE" id="PS50835">
    <property type="entry name" value="IG_LIKE"/>
    <property type="match status" value="4"/>
</dbReference>
<dbReference type="GO" id="GO:0005576">
    <property type="term" value="C:extracellular region"/>
    <property type="evidence" value="ECO:0007669"/>
    <property type="project" value="UniProtKB-SubCell"/>
</dbReference>
<feature type="domain" description="Ig-like" evidence="8">
    <location>
        <begin position="58"/>
        <end position="149"/>
    </location>
</feature>
<dbReference type="FunFam" id="2.60.40.10:FF:000998">
    <property type="entry name" value="Immunoglobulin heavy constant epsilon"/>
    <property type="match status" value="1"/>
</dbReference>
<keyword evidence="7" id="KW-0393">Immunoglobulin domain</keyword>
<reference evidence="9" key="3">
    <citation type="submission" date="2025-09" db="UniProtKB">
        <authorList>
            <consortium name="Ensembl"/>
        </authorList>
    </citation>
    <scope>IDENTIFICATION</scope>
    <source>
        <strain evidence="9">Thoroughbred</strain>
    </source>
</reference>
<accession>H9GZV0</accession>
<evidence type="ECO:0000256" key="6">
    <source>
        <dbReference type="ARBA" id="ARBA00023157"/>
    </source>
</evidence>
<evidence type="ECO:0000256" key="2">
    <source>
        <dbReference type="ARBA" id="ARBA00004613"/>
    </source>
</evidence>
<dbReference type="PROSITE" id="PS00290">
    <property type="entry name" value="IG_MHC"/>
    <property type="match status" value="2"/>
</dbReference>
<dbReference type="Pfam" id="PF07654">
    <property type="entry name" value="C1-set"/>
    <property type="match status" value="4"/>
</dbReference>
<dbReference type="GeneTree" id="ENSGT00940000163076"/>
<dbReference type="PaxDb" id="9796-ENSECAP00000007494"/>
<dbReference type="SUPFAM" id="SSF48726">
    <property type="entry name" value="Immunoglobulin"/>
    <property type="match status" value="4"/>
</dbReference>
<proteinExistence type="evidence at protein level"/>
<feature type="domain" description="Ig-like" evidence="8">
    <location>
        <begin position="158"/>
        <end position="257"/>
    </location>
</feature>
<dbReference type="Gene3D" id="2.60.40.10">
    <property type="entry name" value="Immunoglobulins"/>
    <property type="match status" value="4"/>
</dbReference>
<evidence type="ECO:0000256" key="4">
    <source>
        <dbReference type="ARBA" id="ARBA00022525"/>
    </source>
</evidence>
<dbReference type="InterPro" id="IPR003597">
    <property type="entry name" value="Ig_C1-set"/>
</dbReference>
<keyword evidence="11" id="KW-1267">Proteomics identification</keyword>
<sequence length="476" mass="52372">AELVRLGWAGLVEPVGLAGLSHPDTRPSGLCSAGPDGQSGAGWTELSWEAGPVSKQAPLILPLAACCKDTKTTNITLGCLVKGYFPEPVTVTWDAGSLNRSTITFPAVFDQTSGLYTTISRVVASGKWAKQKFTCNVVHSQETFNKTFNACIVTFTPPTVKLFHSSCDPGGDSHTTIQLLCLISDYTPGDIDIVWLIDGQKVDEQFPQHGLVKQEGKLASTHSELNITQGQWASENTYTCQVTYKDMIFKDQARKCTESDPRGVSVYLSPPSPLDLYVSKSPKITCLVVDLANVQGLSLNWSRESGEPLQKHTLATSEQFNKTFSVTSTLPVDTTDWIEGETYKCTVSHPDLPREVVRSIAKAPGKRLSPEVYVFLPPEEDQSSKDKVTLTCLIQNFFPADISVQWLRNNVLIQTDQQATTRPQKANGPDPAFFVFSRLEVSRAEWEQKNKFACKVVHEALSQRTLQKEVSKDPGK</sequence>
<dbReference type="InterPro" id="IPR013783">
    <property type="entry name" value="Ig-like_fold"/>
</dbReference>
<dbReference type="InterPro" id="IPR050380">
    <property type="entry name" value="Immune_Resp_Modulators"/>
</dbReference>
<dbReference type="SMART" id="SM00407">
    <property type="entry name" value="IGc1"/>
    <property type="match status" value="4"/>
</dbReference>
<evidence type="ECO:0000256" key="3">
    <source>
        <dbReference type="ARBA" id="ARBA00022475"/>
    </source>
</evidence>
<evidence type="ECO:0000256" key="5">
    <source>
        <dbReference type="ARBA" id="ARBA00023136"/>
    </source>
</evidence>
<dbReference type="Bgee" id="ENSECAG00000009575">
    <property type="expression patterns" value="Expressed in blood and 11 other cell types or tissues"/>
</dbReference>
<dbReference type="GO" id="GO:0005886">
    <property type="term" value="C:plasma membrane"/>
    <property type="evidence" value="ECO:0007669"/>
    <property type="project" value="UniProtKB-SubCell"/>
</dbReference>
<feature type="domain" description="Ig-like" evidence="8">
    <location>
        <begin position="261"/>
        <end position="361"/>
    </location>
</feature>
<reference evidence="9" key="2">
    <citation type="submission" date="2025-08" db="UniProtKB">
        <authorList>
            <consortium name="Ensembl"/>
        </authorList>
    </citation>
    <scope>IDENTIFICATION</scope>
    <source>
        <strain evidence="9">Thoroughbred</strain>
    </source>
</reference>
<keyword evidence="5" id="KW-0472">Membrane</keyword>
<dbReference type="GO" id="GO:0042113">
    <property type="term" value="P:B cell activation"/>
    <property type="evidence" value="ECO:0007669"/>
    <property type="project" value="UniProtKB-ARBA"/>
</dbReference>
<evidence type="ECO:0000313" key="9">
    <source>
        <dbReference type="Ensembl" id="ENSECAP00000007494.3"/>
    </source>
</evidence>
<comment type="subcellular location">
    <subcellularLocation>
        <location evidence="1">Cell membrane</location>
    </subcellularLocation>
    <subcellularLocation>
        <location evidence="2">Secreted</location>
    </subcellularLocation>
</comment>
<keyword evidence="6" id="KW-1015">Disulfide bond</keyword>
<dbReference type="AlphaFoldDB" id="H9GZV0"/>
<dbReference type="InParanoid" id="H9GZV0"/>
<evidence type="ECO:0000256" key="1">
    <source>
        <dbReference type="ARBA" id="ARBA00004236"/>
    </source>
</evidence>
<organism evidence="9 10">
    <name type="scientific">Equus caballus</name>
    <name type="common">Horse</name>
    <dbReference type="NCBI Taxonomy" id="9796"/>
    <lineage>
        <taxon>Eukaryota</taxon>
        <taxon>Metazoa</taxon>
        <taxon>Chordata</taxon>
        <taxon>Craniata</taxon>
        <taxon>Vertebrata</taxon>
        <taxon>Euteleostomi</taxon>
        <taxon>Mammalia</taxon>
        <taxon>Eutheria</taxon>
        <taxon>Laurasiatheria</taxon>
        <taxon>Perissodactyla</taxon>
        <taxon>Equidae</taxon>
        <taxon>Equus</taxon>
    </lineage>
</organism>
<dbReference type="HOGENOM" id="CLU_030625_0_2_1"/>
<evidence type="ECO:0007829" key="11">
    <source>
        <dbReference type="PeptideAtlas" id="H9GZV0"/>
    </source>
</evidence>
<dbReference type="InterPro" id="IPR036179">
    <property type="entry name" value="Ig-like_dom_sf"/>
</dbReference>
<feature type="domain" description="Ig-like" evidence="8">
    <location>
        <begin position="370"/>
        <end position="471"/>
    </location>
</feature>
<dbReference type="CDD" id="cd05768">
    <property type="entry name" value="IgC1_CH3_IgAGD_CH4_IgAEM"/>
    <property type="match status" value="1"/>
</dbReference>
<keyword evidence="4" id="KW-0964">Secreted</keyword>
<dbReference type="InterPro" id="IPR007110">
    <property type="entry name" value="Ig-like_dom"/>
</dbReference>
<dbReference type="FunFam" id="2.60.40.10:FF:001690">
    <property type="entry name" value="Immunoglobulin heavy constant epsilon"/>
    <property type="match status" value="1"/>
</dbReference>
<evidence type="ECO:0000313" key="10">
    <source>
        <dbReference type="Proteomes" id="UP000002281"/>
    </source>
</evidence>
<dbReference type="Ensembl" id="ENSECAT00000009796.4">
    <property type="protein sequence ID" value="ENSECAP00000007494.3"/>
    <property type="gene ID" value="ENSECAG00000009575.4"/>
</dbReference>
<name>H9GZV0_HORSE</name>
<protein>
    <submittedName>
        <fullName evidence="9">Immunoglobulin heavy constant epsilon</fullName>
    </submittedName>
</protein>
<keyword evidence="10" id="KW-1185">Reference proteome</keyword>
<evidence type="ECO:0000259" key="8">
    <source>
        <dbReference type="PROSITE" id="PS50835"/>
    </source>
</evidence>
<dbReference type="FunFam" id="2.60.40.10:FF:000463">
    <property type="entry name" value="Immunoglobulin heavy constant gamma 1"/>
    <property type="match status" value="1"/>
</dbReference>